<dbReference type="GO" id="GO:0006508">
    <property type="term" value="P:proteolysis"/>
    <property type="evidence" value="ECO:0007669"/>
    <property type="project" value="UniProtKB-KW"/>
</dbReference>
<dbReference type="SMART" id="SM00730">
    <property type="entry name" value="PSN"/>
    <property type="match status" value="1"/>
</dbReference>
<evidence type="ECO:0000256" key="6">
    <source>
        <dbReference type="SAM" id="Phobius"/>
    </source>
</evidence>
<keyword evidence="2 6" id="KW-0812">Transmembrane</keyword>
<feature type="transmembrane region" description="Helical" evidence="6">
    <location>
        <begin position="234"/>
        <end position="256"/>
    </location>
</feature>
<evidence type="ECO:0000256" key="3">
    <source>
        <dbReference type="ARBA" id="ARBA00022989"/>
    </source>
</evidence>
<dbReference type="AlphaFoldDB" id="A0ABD5QAJ2"/>
<dbReference type="EMBL" id="JBHSJG010000005">
    <property type="protein sequence ID" value="MFC4986554.1"/>
    <property type="molecule type" value="Genomic_DNA"/>
</dbReference>
<keyword evidence="7" id="KW-0645">Protease</keyword>
<comment type="subcellular location">
    <subcellularLocation>
        <location evidence="1">Endomembrane system</location>
        <topology evidence="1">Multi-pass membrane protein</topology>
    </subcellularLocation>
</comment>
<organism evidence="7 8">
    <name type="scientific">Saliphagus infecundisoli</name>
    <dbReference type="NCBI Taxonomy" id="1849069"/>
    <lineage>
        <taxon>Archaea</taxon>
        <taxon>Methanobacteriati</taxon>
        <taxon>Methanobacteriota</taxon>
        <taxon>Stenosarchaea group</taxon>
        <taxon>Halobacteria</taxon>
        <taxon>Halobacteriales</taxon>
        <taxon>Natrialbaceae</taxon>
        <taxon>Saliphagus</taxon>
    </lineage>
</organism>
<feature type="transmembrane region" description="Helical" evidence="6">
    <location>
        <begin position="268"/>
        <end position="291"/>
    </location>
</feature>
<keyword evidence="7" id="KW-0378">Hydrolase</keyword>
<evidence type="ECO:0000256" key="2">
    <source>
        <dbReference type="ARBA" id="ARBA00022692"/>
    </source>
</evidence>
<feature type="transmembrane region" description="Helical" evidence="6">
    <location>
        <begin position="129"/>
        <end position="157"/>
    </location>
</feature>
<proteinExistence type="predicted"/>
<feature type="region of interest" description="Disordered" evidence="5">
    <location>
        <begin position="200"/>
        <end position="231"/>
    </location>
</feature>
<dbReference type="GO" id="GO:0012505">
    <property type="term" value="C:endomembrane system"/>
    <property type="evidence" value="ECO:0007669"/>
    <property type="project" value="UniProtKB-SubCell"/>
</dbReference>
<name>A0ABD5QAJ2_9EURY</name>
<feature type="transmembrane region" description="Helical" evidence="6">
    <location>
        <begin position="98"/>
        <end position="117"/>
    </location>
</feature>
<keyword evidence="4 6" id="KW-0472">Membrane</keyword>
<keyword evidence="8" id="KW-1185">Reference proteome</keyword>
<protein>
    <submittedName>
        <fullName evidence="7">Presenilin family intramembrane aspartyl protease PSH</fullName>
        <ecNumber evidence="7">3.4.23.-</ecNumber>
    </submittedName>
</protein>
<dbReference type="EC" id="3.4.23.-" evidence="7"/>
<evidence type="ECO:0000256" key="4">
    <source>
        <dbReference type="ARBA" id="ARBA00023136"/>
    </source>
</evidence>
<dbReference type="InterPro" id="IPR006639">
    <property type="entry name" value="Preselin/SPP"/>
</dbReference>
<dbReference type="NCBIfam" id="NF041679">
    <property type="entry name" value="IMP_arch_presen"/>
    <property type="match status" value="1"/>
</dbReference>
<dbReference type="Pfam" id="PF06550">
    <property type="entry name" value="SPP"/>
    <property type="match status" value="1"/>
</dbReference>
<reference evidence="7 8" key="1">
    <citation type="journal article" date="2019" name="Int. J. Syst. Evol. Microbiol.">
        <title>The Global Catalogue of Microorganisms (GCM) 10K type strain sequencing project: providing services to taxonomists for standard genome sequencing and annotation.</title>
        <authorList>
            <consortium name="The Broad Institute Genomics Platform"/>
            <consortium name="The Broad Institute Genome Sequencing Center for Infectious Disease"/>
            <person name="Wu L."/>
            <person name="Ma J."/>
        </authorList>
    </citation>
    <scope>NUCLEOTIDE SEQUENCE [LARGE SCALE GENOMIC DNA]</scope>
    <source>
        <strain evidence="7 8">CGMCC 1.15824</strain>
    </source>
</reference>
<comment type="caution">
    <text evidence="7">The sequence shown here is derived from an EMBL/GenBank/DDBJ whole genome shotgun (WGS) entry which is preliminary data.</text>
</comment>
<dbReference type="InterPro" id="IPR010545">
    <property type="entry name" value="SPP"/>
</dbReference>
<feature type="transmembrane region" description="Helical" evidence="6">
    <location>
        <begin position="303"/>
        <end position="325"/>
    </location>
</feature>
<evidence type="ECO:0000313" key="7">
    <source>
        <dbReference type="EMBL" id="MFC4986554.1"/>
    </source>
</evidence>
<dbReference type="RefSeq" id="WP_224828032.1">
    <property type="nucleotide sequence ID" value="NZ_JAIVEF010000003.1"/>
</dbReference>
<feature type="transmembrane region" description="Helical" evidence="6">
    <location>
        <begin position="74"/>
        <end position="92"/>
    </location>
</feature>
<dbReference type="GO" id="GO:0008233">
    <property type="term" value="F:peptidase activity"/>
    <property type="evidence" value="ECO:0007669"/>
    <property type="project" value="UniProtKB-KW"/>
</dbReference>
<evidence type="ECO:0000256" key="5">
    <source>
        <dbReference type="SAM" id="MobiDB-lite"/>
    </source>
</evidence>
<accession>A0ABD5QAJ2</accession>
<evidence type="ECO:0000313" key="8">
    <source>
        <dbReference type="Proteomes" id="UP001595925"/>
    </source>
</evidence>
<feature type="transmembrane region" description="Helical" evidence="6">
    <location>
        <begin position="49"/>
        <end position="67"/>
    </location>
</feature>
<keyword evidence="3 6" id="KW-1133">Transmembrane helix</keyword>
<gene>
    <name evidence="7" type="ORF">ACFPFO_01920</name>
</gene>
<sequence>MNDRTRVLVAVSLTVGLFLAVQLGALALLEPFSESGQQAVDDPENPTNSLLYFGAILVGTGVMLAAFRYGFEWLIRGLVLVLSAFLAWVVLAELLPPAISVVSLPAGIAVGIALLAYPEWYVIDAAGVLMGAGAAGLFGVSFGLLPALVLLVVLAIYDAISVYRTRHMLSLAEGVMDLKIPVVLVVPTSLSYTYLDGESAEGAFDEESDSGSEDRTQPETGEDDPEPADPERDALFVGLGDAVIPTILVASAAVFVDSGTLAVPGITVNLAALGGIVGTLAGLLVLLVLVFRGRPHAGLPLLNGGAIAGYLLGALASGLSLSAALGL</sequence>
<feature type="transmembrane region" description="Helical" evidence="6">
    <location>
        <begin position="7"/>
        <end position="29"/>
    </location>
</feature>
<dbReference type="Proteomes" id="UP001595925">
    <property type="component" value="Unassembled WGS sequence"/>
</dbReference>
<evidence type="ECO:0000256" key="1">
    <source>
        <dbReference type="ARBA" id="ARBA00004127"/>
    </source>
</evidence>